<proteinExistence type="predicted"/>
<dbReference type="InterPro" id="IPR029058">
    <property type="entry name" value="AB_hydrolase_fold"/>
</dbReference>
<dbReference type="AlphaFoldDB" id="A0A2P4X514"/>
<evidence type="ECO:0000259" key="1">
    <source>
        <dbReference type="Pfam" id="PF01738"/>
    </source>
</evidence>
<dbReference type="SUPFAM" id="SSF53474">
    <property type="entry name" value="alpha/beta-Hydrolases"/>
    <property type="match status" value="1"/>
</dbReference>
<keyword evidence="3" id="KW-1185">Reference proteome</keyword>
<dbReference type="OrthoDB" id="17560at2759"/>
<dbReference type="Pfam" id="PF01738">
    <property type="entry name" value="DLH"/>
    <property type="match status" value="1"/>
</dbReference>
<name>A0A2P4X514_9STRA</name>
<accession>A0A2P4X514</accession>
<gene>
    <name evidence="2" type="ORF">PHPALM_30490</name>
</gene>
<organism evidence="2 3">
    <name type="scientific">Phytophthora palmivora</name>
    <dbReference type="NCBI Taxonomy" id="4796"/>
    <lineage>
        <taxon>Eukaryota</taxon>
        <taxon>Sar</taxon>
        <taxon>Stramenopiles</taxon>
        <taxon>Oomycota</taxon>
        <taxon>Peronosporomycetes</taxon>
        <taxon>Peronosporales</taxon>
        <taxon>Peronosporaceae</taxon>
        <taxon>Phytophthora</taxon>
    </lineage>
</organism>
<dbReference type="InterPro" id="IPR002925">
    <property type="entry name" value="Dienelactn_hydro"/>
</dbReference>
<dbReference type="PANTHER" id="PTHR17630:SF44">
    <property type="entry name" value="PROTEIN AIM2"/>
    <property type="match status" value="1"/>
</dbReference>
<protein>
    <submittedName>
        <fullName evidence="2">Hydrolase</fullName>
    </submittedName>
</protein>
<dbReference type="Gene3D" id="3.40.50.1820">
    <property type="entry name" value="alpha/beta hydrolase"/>
    <property type="match status" value="1"/>
</dbReference>
<dbReference type="PANTHER" id="PTHR17630">
    <property type="entry name" value="DIENELACTONE HYDROLASE"/>
    <property type="match status" value="1"/>
</dbReference>
<dbReference type="EMBL" id="NCKW01016845">
    <property type="protein sequence ID" value="POM60626.1"/>
    <property type="molecule type" value="Genomic_DNA"/>
</dbReference>
<feature type="domain" description="Dienelactone hydrolase" evidence="1">
    <location>
        <begin position="30"/>
        <end position="249"/>
    </location>
</feature>
<sequence length="253" mass="27030">MSCCPVNMEPAIASVDATGTIKVFGKTKLFVTGPTKAKAGVVSLPDIFGIDSGRIQQDAEALGKLGYAVVVVDAADGDYKTPDNKNDMSTWLNRYSFDNFAGDRIADAIAYLQKEVGVETISSYGYCWGGYLGAAQSASANPVIKGHVSFHPSWNVENTLHGPGSAEKLAERISVPQLLLSAGNDPDFVREGGSVEKILKSKIDIGSQCDVVDFPDVIHGWVNRGDLEDPTTHAAVMKAWHAAVKFTQTVNPL</sequence>
<evidence type="ECO:0000313" key="3">
    <source>
        <dbReference type="Proteomes" id="UP000237271"/>
    </source>
</evidence>
<reference evidence="2 3" key="1">
    <citation type="journal article" date="2017" name="Genome Biol. Evol.">
        <title>Phytophthora megakarya and P. palmivora, closely related causal agents of cacao black pod rot, underwent increases in genome sizes and gene numbers by different mechanisms.</title>
        <authorList>
            <person name="Ali S.S."/>
            <person name="Shao J."/>
            <person name="Lary D.J."/>
            <person name="Kronmiller B."/>
            <person name="Shen D."/>
            <person name="Strem M.D."/>
            <person name="Amoako-Attah I."/>
            <person name="Akrofi A.Y."/>
            <person name="Begoude B.A."/>
            <person name="Ten Hoopen G.M."/>
            <person name="Coulibaly K."/>
            <person name="Kebe B.I."/>
            <person name="Melnick R.L."/>
            <person name="Guiltinan M.J."/>
            <person name="Tyler B.M."/>
            <person name="Meinhardt L.W."/>
            <person name="Bailey B.A."/>
        </authorList>
    </citation>
    <scope>NUCLEOTIDE SEQUENCE [LARGE SCALE GENOMIC DNA]</scope>
    <source>
        <strain evidence="3">sbr112.9</strain>
    </source>
</reference>
<comment type="caution">
    <text evidence="2">The sequence shown here is derived from an EMBL/GenBank/DDBJ whole genome shotgun (WGS) entry which is preliminary data.</text>
</comment>
<evidence type="ECO:0000313" key="2">
    <source>
        <dbReference type="EMBL" id="POM60626.1"/>
    </source>
</evidence>
<keyword evidence="2" id="KW-0378">Hydrolase</keyword>
<dbReference type="Proteomes" id="UP000237271">
    <property type="component" value="Unassembled WGS sequence"/>
</dbReference>
<dbReference type="GO" id="GO:0016787">
    <property type="term" value="F:hydrolase activity"/>
    <property type="evidence" value="ECO:0007669"/>
    <property type="project" value="UniProtKB-KW"/>
</dbReference>